<evidence type="ECO:0000256" key="2">
    <source>
        <dbReference type="ARBA" id="ARBA00022737"/>
    </source>
</evidence>
<name>A0A6P8PJM9_GEOSA</name>
<dbReference type="InterPro" id="IPR050252">
    <property type="entry name" value="Beta/Gamma-Crystallin"/>
</dbReference>
<dbReference type="GO" id="GO:0002088">
    <property type="term" value="P:lens development in camera-type eye"/>
    <property type="evidence" value="ECO:0007669"/>
    <property type="project" value="TreeGrafter"/>
</dbReference>
<dbReference type="KEGG" id="gsh:117354945"/>
<proteinExistence type="inferred from homology"/>
<protein>
    <submittedName>
        <fullName evidence="5">Epidermal differentiation-specific protein-like</fullName>
    </submittedName>
</protein>
<dbReference type="GeneID" id="117354945"/>
<dbReference type="Pfam" id="PF00030">
    <property type="entry name" value="Crystall"/>
    <property type="match status" value="2"/>
</dbReference>
<dbReference type="PANTHER" id="PTHR11818">
    <property type="entry name" value="BETA/GAMMA CRYSTALLIN"/>
    <property type="match status" value="1"/>
</dbReference>
<dbReference type="GO" id="GO:0005212">
    <property type="term" value="F:structural constituent of eye lens"/>
    <property type="evidence" value="ECO:0007669"/>
    <property type="project" value="TreeGrafter"/>
</dbReference>
<feature type="domain" description="Beta/gamma crystallin 'Greek key'" evidence="3">
    <location>
        <begin position="45"/>
        <end position="83"/>
    </location>
</feature>
<dbReference type="OrthoDB" id="8603363at2759"/>
<gene>
    <name evidence="5" type="primary">LOC117354945</name>
</gene>
<evidence type="ECO:0000256" key="1">
    <source>
        <dbReference type="ARBA" id="ARBA00009646"/>
    </source>
</evidence>
<keyword evidence="2" id="KW-0677">Repeat</keyword>
<organism evidence="4 5">
    <name type="scientific">Geotrypetes seraphini</name>
    <name type="common">Gaboon caecilian</name>
    <name type="synonym">Caecilia seraphini</name>
    <dbReference type="NCBI Taxonomy" id="260995"/>
    <lineage>
        <taxon>Eukaryota</taxon>
        <taxon>Metazoa</taxon>
        <taxon>Chordata</taxon>
        <taxon>Craniata</taxon>
        <taxon>Vertebrata</taxon>
        <taxon>Euteleostomi</taxon>
        <taxon>Amphibia</taxon>
        <taxon>Gymnophiona</taxon>
        <taxon>Geotrypetes</taxon>
    </lineage>
</organism>
<dbReference type="InParanoid" id="A0A6P8PJM9"/>
<dbReference type="InterPro" id="IPR001064">
    <property type="entry name" value="Beta/gamma_crystallin"/>
</dbReference>
<dbReference type="SUPFAM" id="SSF56973">
    <property type="entry name" value="Aerolisin/ETX pore-forming domain"/>
    <property type="match status" value="1"/>
</dbReference>
<dbReference type="Proteomes" id="UP000515159">
    <property type="component" value="Chromosome 2"/>
</dbReference>
<dbReference type="AlphaFoldDB" id="A0A6P8PJM9"/>
<dbReference type="PROSITE" id="PS50915">
    <property type="entry name" value="CRYSTALLIN_BETA_GAMMA"/>
    <property type="match status" value="2"/>
</dbReference>
<dbReference type="SUPFAM" id="SSF49695">
    <property type="entry name" value="gamma-Crystallin-like"/>
    <property type="match status" value="1"/>
</dbReference>
<dbReference type="Gene3D" id="2.60.20.10">
    <property type="entry name" value="Crystallins"/>
    <property type="match status" value="2"/>
</dbReference>
<evidence type="ECO:0000313" key="4">
    <source>
        <dbReference type="Proteomes" id="UP000515159"/>
    </source>
</evidence>
<evidence type="ECO:0000259" key="3">
    <source>
        <dbReference type="PROSITE" id="PS50915"/>
    </source>
</evidence>
<dbReference type="InterPro" id="IPR011024">
    <property type="entry name" value="G_crystallin-like"/>
</dbReference>
<keyword evidence="4" id="KW-1185">Reference proteome</keyword>
<dbReference type="SMART" id="SM00247">
    <property type="entry name" value="XTALbg"/>
    <property type="match status" value="2"/>
</dbReference>
<evidence type="ECO:0000313" key="5">
    <source>
        <dbReference type="RefSeq" id="XP_033788797.1"/>
    </source>
</evidence>
<comment type="similarity">
    <text evidence="1">Belongs to the beta/gamma-crystallin family.</text>
</comment>
<dbReference type="RefSeq" id="XP_033788797.1">
    <property type="nucleotide sequence ID" value="XM_033932906.1"/>
</dbReference>
<sequence length="340" mass="38991">MKPNKIIVYEKPEFKGLSREFISDIKDLKDIGFDDCISSLKVIGQPWIAYEHSNFGGWLQEYEEGEYPKVDKENRFSSLCLITEDLANPRITLYEHANFKGKSKTFTMETNMTYDNFNNMASSHFVDRGAWIILGKSAWNFAQKGNRVLARAGESFADYNKIGLDDKVYYIRPLKAGLPFVTAKVLWDQEKKINETFSSMNDFNLENIFDSEQEFIISRSIEHEFSTTYEIKFTNCTTLEVGASFDLKLIASLNANISNCFTVEKGKTESVTQNDTVEITVPIKLPPHTKMTFRMMKEECTTIVPVELTIELNGKETVEFAELRCLKKSITCKPNEPKKI</sequence>
<dbReference type="PANTHER" id="PTHR11818:SF103">
    <property type="entry name" value="BETA_GAMMA CRYSTALLIN 'GREEK KEY' DOMAIN-CONTAINING PROTEIN"/>
    <property type="match status" value="1"/>
</dbReference>
<feature type="domain" description="Beta/gamma crystallin 'Greek key'" evidence="3">
    <location>
        <begin position="4"/>
        <end position="44"/>
    </location>
</feature>
<reference evidence="5" key="1">
    <citation type="submission" date="2025-08" db="UniProtKB">
        <authorList>
            <consortium name="RefSeq"/>
        </authorList>
    </citation>
    <scope>IDENTIFICATION</scope>
</reference>
<dbReference type="Gene3D" id="2.170.15.10">
    <property type="entry name" value="Proaerolysin, chain A, domain 3"/>
    <property type="match status" value="1"/>
</dbReference>
<dbReference type="GO" id="GO:0007601">
    <property type="term" value="P:visual perception"/>
    <property type="evidence" value="ECO:0007669"/>
    <property type="project" value="TreeGrafter"/>
</dbReference>
<accession>A0A6P8PJM9</accession>